<evidence type="ECO:0000256" key="3">
    <source>
        <dbReference type="ARBA" id="ARBA00012918"/>
    </source>
</evidence>
<dbReference type="NCBIfam" id="TIGR03814">
    <property type="entry name" value="Gln_ase"/>
    <property type="match status" value="1"/>
</dbReference>
<evidence type="ECO:0000313" key="7">
    <source>
        <dbReference type="EMBL" id="ABC35207.1"/>
    </source>
</evidence>
<organism evidence="7 8">
    <name type="scientific">Burkholderia thailandensis (strain ATCC 700388 / DSM 13276 / CCUG 48851 / CIP 106301 / E264)</name>
    <dbReference type="NCBI Taxonomy" id="271848"/>
    <lineage>
        <taxon>Bacteria</taxon>
        <taxon>Pseudomonadati</taxon>
        <taxon>Pseudomonadota</taxon>
        <taxon>Betaproteobacteria</taxon>
        <taxon>Burkholderiales</taxon>
        <taxon>Burkholderiaceae</taxon>
        <taxon>Burkholderia</taxon>
        <taxon>pseudomallei group</taxon>
    </lineage>
</organism>
<feature type="binding site" evidence="6">
    <location>
        <position position="155"/>
    </location>
    <ligand>
        <name>substrate</name>
    </ligand>
</feature>
<protein>
    <recommendedName>
        <fullName evidence="3 6">Glutaminase</fullName>
        <ecNumber evidence="3 6">3.5.1.2</ecNumber>
    </recommendedName>
</protein>
<dbReference type="GO" id="GO:0006543">
    <property type="term" value="P:L-glutamine catabolic process"/>
    <property type="evidence" value="ECO:0007669"/>
    <property type="project" value="TreeGrafter"/>
</dbReference>
<dbReference type="EC" id="3.5.1.2" evidence="3 6"/>
<keyword evidence="4 6" id="KW-0378">Hydrolase</keyword>
<evidence type="ECO:0000313" key="8">
    <source>
        <dbReference type="Proteomes" id="UP000001930"/>
    </source>
</evidence>
<evidence type="ECO:0000256" key="6">
    <source>
        <dbReference type="HAMAP-Rule" id="MF_00313"/>
    </source>
</evidence>
<keyword evidence="6" id="KW-0007">Acetylation</keyword>
<feature type="binding site" evidence="6">
    <location>
        <position position="199"/>
    </location>
    <ligand>
        <name>substrate</name>
    </ligand>
</feature>
<evidence type="ECO:0000256" key="4">
    <source>
        <dbReference type="ARBA" id="ARBA00022801"/>
    </source>
</evidence>
<evidence type="ECO:0000256" key="5">
    <source>
        <dbReference type="ARBA" id="ARBA00049534"/>
    </source>
</evidence>
<name>Q2T4B7_BURTA</name>
<feature type="binding site" evidence="6">
    <location>
        <position position="230"/>
    </location>
    <ligand>
        <name>substrate</name>
    </ligand>
</feature>
<feature type="binding site" evidence="6">
    <location>
        <position position="300"/>
    </location>
    <ligand>
        <name>substrate</name>
    </ligand>
</feature>
<keyword evidence="8" id="KW-1185">Reference proteome</keyword>
<dbReference type="SUPFAM" id="SSF56601">
    <property type="entry name" value="beta-lactamase/transpeptidase-like"/>
    <property type="match status" value="1"/>
</dbReference>
<dbReference type="PANTHER" id="PTHR12544:SF29">
    <property type="entry name" value="GLUTAMINASE"/>
    <property type="match status" value="1"/>
</dbReference>
<dbReference type="InterPro" id="IPR012338">
    <property type="entry name" value="Beta-lactam/transpept-like"/>
</dbReference>
<evidence type="ECO:0000256" key="1">
    <source>
        <dbReference type="ARBA" id="ARBA00011076"/>
    </source>
</evidence>
<comment type="similarity">
    <text evidence="1 6">Belongs to the glutaminase family.</text>
</comment>
<proteinExistence type="inferred from homology"/>
<dbReference type="AlphaFoldDB" id="Q2T4B7"/>
<accession>Q2T4B7</accession>
<dbReference type="EMBL" id="CP000085">
    <property type="protein sequence ID" value="ABC35207.1"/>
    <property type="molecule type" value="Genomic_DNA"/>
</dbReference>
<dbReference type="PANTHER" id="PTHR12544">
    <property type="entry name" value="GLUTAMINASE"/>
    <property type="match status" value="1"/>
</dbReference>
<dbReference type="FunFam" id="3.40.710.10:FF:000005">
    <property type="entry name" value="Glutaminase"/>
    <property type="match status" value="1"/>
</dbReference>
<dbReference type="InterPro" id="IPR015868">
    <property type="entry name" value="Glutaminase"/>
</dbReference>
<feature type="binding site" evidence="6">
    <location>
        <position position="282"/>
    </location>
    <ligand>
        <name>substrate</name>
    </ligand>
</feature>
<dbReference type="NCBIfam" id="NF002132">
    <property type="entry name" value="PRK00971.1-1"/>
    <property type="match status" value="1"/>
</dbReference>
<evidence type="ECO:0000256" key="2">
    <source>
        <dbReference type="ARBA" id="ARBA00011881"/>
    </source>
</evidence>
<dbReference type="GO" id="GO:0006537">
    <property type="term" value="P:glutamate biosynthetic process"/>
    <property type="evidence" value="ECO:0007669"/>
    <property type="project" value="TreeGrafter"/>
</dbReference>
<sequence>MRHRIAERASMPEMQMRSLNADLLRYHRGPRSRVLGHASMTETNYQEILERIHCDIEPLRTAGRVADYIPELASVPAERFGMAVVTLDGRVFSVGDARERFSIQSISKLFACTLAFQLLGDSLWKRVGREPSGTAFNSLVQLESERGIPRNPFINAGALIVTDVLCRRFVGAETALVQFMRRLTGVTDLDYNLRVANSELAHAERNRAMAHFMASFGNLHMPPETVIDAYCRQCAIEMNCIELATAALFLANAGVAPVSGERILDASSAKRLSALMLTCGTYDAAGDFVYRVGLPAKSGVGGGIVAVLPGEMAVCVWSPGLDANGNSVAGVHALEQLTTLTGQSIF</sequence>
<dbReference type="KEGG" id="bte:BTH_II1788"/>
<dbReference type="HOGENOM" id="CLU_027932_1_1_4"/>
<gene>
    <name evidence="6" type="primary">glsA</name>
    <name evidence="7" type="ordered locus">BTH_II1788</name>
</gene>
<comment type="catalytic activity">
    <reaction evidence="5 6">
        <text>L-glutamine + H2O = L-glutamate + NH4(+)</text>
        <dbReference type="Rhea" id="RHEA:15889"/>
        <dbReference type="ChEBI" id="CHEBI:15377"/>
        <dbReference type="ChEBI" id="CHEBI:28938"/>
        <dbReference type="ChEBI" id="CHEBI:29985"/>
        <dbReference type="ChEBI" id="CHEBI:58359"/>
        <dbReference type="EC" id="3.5.1.2"/>
    </reaction>
</comment>
<dbReference type="Proteomes" id="UP000001930">
    <property type="component" value="Chromosome II"/>
</dbReference>
<dbReference type="GO" id="GO:0004359">
    <property type="term" value="F:glutaminase activity"/>
    <property type="evidence" value="ECO:0007669"/>
    <property type="project" value="UniProtKB-UniRule"/>
</dbReference>
<dbReference type="HAMAP" id="MF_00313">
    <property type="entry name" value="Glutaminase"/>
    <property type="match status" value="1"/>
</dbReference>
<feature type="binding site" evidence="6">
    <location>
        <position position="105"/>
    </location>
    <ligand>
        <name>substrate</name>
    </ligand>
</feature>
<comment type="subunit">
    <text evidence="2 6">Homotetramer.</text>
</comment>
<reference evidence="7 8" key="1">
    <citation type="journal article" date="2005" name="BMC Genomics">
        <title>Bacterial genome adaptation to niches: divergence of the potential virulence genes in three Burkholderia species of different survival strategies.</title>
        <authorList>
            <person name="Kim H.S."/>
            <person name="Schell M.A."/>
            <person name="Yu Y."/>
            <person name="Ulrich R.L."/>
            <person name="Sarria S.H."/>
            <person name="Nierman W.C."/>
            <person name="DeShazer D."/>
        </authorList>
    </citation>
    <scope>NUCLEOTIDE SEQUENCE [LARGE SCALE GENOMIC DNA]</scope>
    <source>
        <strain evidence="8">ATCC 700388 / DSM 13276 / CCUG 48851 / CIP 106301 / E264</strain>
    </source>
</reference>
<dbReference type="Gene3D" id="3.40.710.10">
    <property type="entry name" value="DD-peptidase/beta-lactamase superfamily"/>
    <property type="match status" value="1"/>
</dbReference>
<dbReference type="Pfam" id="PF04960">
    <property type="entry name" value="Glutaminase"/>
    <property type="match status" value="1"/>
</dbReference>
<feature type="binding site" evidence="6">
    <location>
        <position position="206"/>
    </location>
    <ligand>
        <name>substrate</name>
    </ligand>
</feature>
<dbReference type="NCBIfam" id="NF002133">
    <property type="entry name" value="PRK00971.1-2"/>
    <property type="match status" value="1"/>
</dbReference>